<dbReference type="PANTHER" id="PTHR38687">
    <property type="entry name" value="CELL DIVISION PROTEIN DEDD-RELATED"/>
    <property type="match status" value="1"/>
</dbReference>
<keyword evidence="2" id="KW-0472">Membrane</keyword>
<keyword evidence="2" id="KW-0812">Transmembrane</keyword>
<dbReference type="InterPro" id="IPR007730">
    <property type="entry name" value="SPOR-like_dom"/>
</dbReference>
<proteinExistence type="predicted"/>
<dbReference type="AlphaFoldDB" id="A0A843SCK2"/>
<evidence type="ECO:0000313" key="4">
    <source>
        <dbReference type="EMBL" id="MQA20772.1"/>
    </source>
</evidence>
<dbReference type="InterPro" id="IPR052521">
    <property type="entry name" value="Cell_div_SPOR-domain"/>
</dbReference>
<dbReference type="Pfam" id="PF05036">
    <property type="entry name" value="SPOR"/>
    <property type="match status" value="1"/>
</dbReference>
<evidence type="ECO:0000313" key="5">
    <source>
        <dbReference type="Proteomes" id="UP000444318"/>
    </source>
</evidence>
<dbReference type="Gene3D" id="3.30.70.1070">
    <property type="entry name" value="Sporulation related repeat"/>
    <property type="match status" value="1"/>
</dbReference>
<feature type="region of interest" description="Disordered" evidence="1">
    <location>
        <begin position="45"/>
        <end position="132"/>
    </location>
</feature>
<dbReference type="GO" id="GO:0030428">
    <property type="term" value="C:cell septum"/>
    <property type="evidence" value="ECO:0007669"/>
    <property type="project" value="TreeGrafter"/>
</dbReference>
<feature type="compositionally biased region" description="Basic and acidic residues" evidence="1">
    <location>
        <begin position="75"/>
        <end position="89"/>
    </location>
</feature>
<dbReference type="PROSITE" id="PS51724">
    <property type="entry name" value="SPOR"/>
    <property type="match status" value="1"/>
</dbReference>
<keyword evidence="5" id="KW-1185">Reference proteome</keyword>
<dbReference type="PANTHER" id="PTHR38687:SF1">
    <property type="entry name" value="CELL DIVISION PROTEIN DEDD"/>
    <property type="match status" value="1"/>
</dbReference>
<organism evidence="4 5">
    <name type="scientific">Rugamonas rivuli</name>
    <dbReference type="NCBI Taxonomy" id="2743358"/>
    <lineage>
        <taxon>Bacteria</taxon>
        <taxon>Pseudomonadati</taxon>
        <taxon>Pseudomonadota</taxon>
        <taxon>Betaproteobacteria</taxon>
        <taxon>Burkholderiales</taxon>
        <taxon>Oxalobacteraceae</taxon>
        <taxon>Telluria group</taxon>
        <taxon>Rugamonas</taxon>
    </lineage>
</organism>
<dbReference type="EMBL" id="WHUF01000003">
    <property type="protein sequence ID" value="MQA20772.1"/>
    <property type="molecule type" value="Genomic_DNA"/>
</dbReference>
<sequence length="235" mass="24155">MNFRSSLTPRTRQNGNTIIGIVIGLVIGLAIAVVVALVINKGSTPFTDKGRTSKAAEPTAGQAADPNKPMYGNKEAAREAAKDFAKEPPKAPPPADPLQAVVDKIQGAAAPAAPAAPAPAPAPAEKPKAAPATPAAANVAPVPAKAAPAAAADSGDDKFIYYLQAGAFREIADAESARAKLALLGFEANVSDRATDTGVLHRVRLGPFNQVETMNKVRSKLSENGIDVAVVRNQK</sequence>
<evidence type="ECO:0000256" key="2">
    <source>
        <dbReference type="SAM" id="Phobius"/>
    </source>
</evidence>
<reference evidence="4 5" key="1">
    <citation type="submission" date="2019-10" db="EMBL/GenBank/DDBJ databases">
        <title>Two novel species isolated from a subtropical stream in China.</title>
        <authorList>
            <person name="Lu H."/>
        </authorList>
    </citation>
    <scope>NUCLEOTIDE SEQUENCE [LARGE SCALE GENOMIC DNA]</scope>
    <source>
        <strain evidence="4 5">FT103W</strain>
    </source>
</reference>
<dbReference type="GO" id="GO:0032506">
    <property type="term" value="P:cytokinetic process"/>
    <property type="evidence" value="ECO:0007669"/>
    <property type="project" value="TreeGrafter"/>
</dbReference>
<feature type="domain" description="SPOR" evidence="3">
    <location>
        <begin position="155"/>
        <end position="234"/>
    </location>
</feature>
<dbReference type="SUPFAM" id="SSF110997">
    <property type="entry name" value="Sporulation related repeat"/>
    <property type="match status" value="1"/>
</dbReference>
<dbReference type="GO" id="GO:0042834">
    <property type="term" value="F:peptidoglycan binding"/>
    <property type="evidence" value="ECO:0007669"/>
    <property type="project" value="InterPro"/>
</dbReference>
<feature type="compositionally biased region" description="Pro residues" evidence="1">
    <location>
        <begin position="114"/>
        <end position="124"/>
    </location>
</feature>
<dbReference type="RefSeq" id="WP_152805447.1">
    <property type="nucleotide sequence ID" value="NZ_WHUF01000003.1"/>
</dbReference>
<feature type="transmembrane region" description="Helical" evidence="2">
    <location>
        <begin position="18"/>
        <end position="39"/>
    </location>
</feature>
<gene>
    <name evidence="4" type="ORF">GEV01_14715</name>
</gene>
<dbReference type="GO" id="GO:0032153">
    <property type="term" value="C:cell division site"/>
    <property type="evidence" value="ECO:0007669"/>
    <property type="project" value="TreeGrafter"/>
</dbReference>
<evidence type="ECO:0000256" key="1">
    <source>
        <dbReference type="SAM" id="MobiDB-lite"/>
    </source>
</evidence>
<evidence type="ECO:0000259" key="3">
    <source>
        <dbReference type="PROSITE" id="PS51724"/>
    </source>
</evidence>
<keyword evidence="2" id="KW-1133">Transmembrane helix</keyword>
<dbReference type="InterPro" id="IPR036680">
    <property type="entry name" value="SPOR-like_sf"/>
</dbReference>
<accession>A0A843SCK2</accession>
<comment type="caution">
    <text evidence="4">The sequence shown here is derived from an EMBL/GenBank/DDBJ whole genome shotgun (WGS) entry which is preliminary data.</text>
</comment>
<dbReference type="Proteomes" id="UP000444318">
    <property type="component" value="Unassembled WGS sequence"/>
</dbReference>
<protein>
    <submittedName>
        <fullName evidence="4">SPOR domain-containing protein</fullName>
    </submittedName>
</protein>
<name>A0A843SCK2_9BURK</name>